<feature type="domain" description="Pirin N-terminal" evidence="4">
    <location>
        <begin position="47"/>
        <end position="133"/>
    </location>
</feature>
<comment type="caution">
    <text evidence="5">The sequence shown here is derived from an EMBL/GenBank/DDBJ whole genome shotgun (WGS) entry which is preliminary data.</text>
</comment>
<dbReference type="Gene3D" id="2.60.120.10">
    <property type="entry name" value="Jelly Rolls"/>
    <property type="match status" value="1"/>
</dbReference>
<dbReference type="InterPro" id="IPR012093">
    <property type="entry name" value="Pirin"/>
</dbReference>
<dbReference type="PANTHER" id="PTHR13903:SF8">
    <property type="entry name" value="PIRIN"/>
    <property type="match status" value="1"/>
</dbReference>
<evidence type="ECO:0000256" key="2">
    <source>
        <dbReference type="RuleBase" id="RU003457"/>
    </source>
</evidence>
<dbReference type="InterPro" id="IPR003829">
    <property type="entry name" value="Pirin_N_dom"/>
</dbReference>
<keyword evidence="6" id="KW-1185">Reference proteome</keyword>
<evidence type="ECO:0000256" key="1">
    <source>
        <dbReference type="ARBA" id="ARBA00008416"/>
    </source>
</evidence>
<gene>
    <name evidence="5" type="ORF">AAD027_14950</name>
</gene>
<name>A0ABU9J456_9GAMM</name>
<protein>
    <submittedName>
        <fullName evidence="5">Pirin family protein</fullName>
    </submittedName>
</protein>
<evidence type="ECO:0000313" key="6">
    <source>
        <dbReference type="Proteomes" id="UP001459204"/>
    </source>
</evidence>
<dbReference type="PANTHER" id="PTHR13903">
    <property type="entry name" value="PIRIN-RELATED"/>
    <property type="match status" value="1"/>
</dbReference>
<comment type="similarity">
    <text evidence="1 2">Belongs to the pirin family.</text>
</comment>
<dbReference type="InterPro" id="IPR011051">
    <property type="entry name" value="RmlC_Cupin_sf"/>
</dbReference>
<dbReference type="InterPro" id="IPR014710">
    <property type="entry name" value="RmlC-like_jellyroll"/>
</dbReference>
<accession>A0ABU9J456</accession>
<evidence type="ECO:0000313" key="5">
    <source>
        <dbReference type="EMBL" id="MEL1265656.1"/>
    </source>
</evidence>
<evidence type="ECO:0000256" key="3">
    <source>
        <dbReference type="SAM" id="MobiDB-lite"/>
    </source>
</evidence>
<dbReference type="Proteomes" id="UP001459204">
    <property type="component" value="Unassembled WGS sequence"/>
</dbReference>
<sequence length="290" mass="31765">MGESDDGRESARSMSATGTLRHPADQFERTISHRSRGSHFRYIRPDHLGRVVKPFVYFDLFDKDGPEMMFGLHPHSGIATVTHVFEGAIDYTDPDGTSGTVLPGGVEWMMAGKGMWHGGGAVEGRVAGFQLWIAMPPELELAPYESSYWQAEDIETDGPARVLMGRLGAARGKFAADLPITLLTVKLVAGESWRFTPPGGQEVLWIGVSKGALSAPDRVVTGELVIFDRSENGVTFKAKTETLFVLGASTLHDHELAVGHYSVHTNRDALVEGERHIQELGTELRRNGRL</sequence>
<dbReference type="Pfam" id="PF02678">
    <property type="entry name" value="Pirin"/>
    <property type="match status" value="1"/>
</dbReference>
<evidence type="ECO:0000259" key="4">
    <source>
        <dbReference type="Pfam" id="PF02678"/>
    </source>
</evidence>
<dbReference type="PIRSF" id="PIRSF006232">
    <property type="entry name" value="Pirin"/>
    <property type="match status" value="1"/>
</dbReference>
<proteinExistence type="inferred from homology"/>
<dbReference type="EMBL" id="JBBWWT010000007">
    <property type="protein sequence ID" value="MEL1265656.1"/>
    <property type="molecule type" value="Genomic_DNA"/>
</dbReference>
<feature type="compositionally biased region" description="Basic and acidic residues" evidence="3">
    <location>
        <begin position="1"/>
        <end position="11"/>
    </location>
</feature>
<reference evidence="5 6" key="1">
    <citation type="submission" date="2024-04" db="EMBL/GenBank/DDBJ databases">
        <title>Draft genome sequence of Pseudoxanthomonas putridarboris WD12.</title>
        <authorList>
            <person name="Oh J."/>
        </authorList>
    </citation>
    <scope>NUCLEOTIDE SEQUENCE [LARGE SCALE GENOMIC DNA]</scope>
    <source>
        <strain evidence="5 6">WD12</strain>
    </source>
</reference>
<feature type="region of interest" description="Disordered" evidence="3">
    <location>
        <begin position="1"/>
        <end position="25"/>
    </location>
</feature>
<organism evidence="5 6">
    <name type="scientific">Pseudoxanthomonas putridarboris</name>
    <dbReference type="NCBI Taxonomy" id="752605"/>
    <lineage>
        <taxon>Bacteria</taxon>
        <taxon>Pseudomonadati</taxon>
        <taxon>Pseudomonadota</taxon>
        <taxon>Gammaproteobacteria</taxon>
        <taxon>Lysobacterales</taxon>
        <taxon>Lysobacteraceae</taxon>
        <taxon>Pseudoxanthomonas</taxon>
    </lineage>
</organism>
<dbReference type="SUPFAM" id="SSF51182">
    <property type="entry name" value="RmlC-like cupins"/>
    <property type="match status" value="1"/>
</dbReference>
<dbReference type="RefSeq" id="WP_341726826.1">
    <property type="nucleotide sequence ID" value="NZ_JBBWWT010000007.1"/>
</dbReference>